<keyword evidence="1" id="KW-0732">Signal</keyword>
<dbReference type="STRING" id="1300342.I596_501"/>
<evidence type="ECO:0000256" key="1">
    <source>
        <dbReference type="SAM" id="SignalP"/>
    </source>
</evidence>
<reference evidence="2 3" key="1">
    <citation type="submission" date="2016-04" db="EMBL/GenBank/DDBJ databases">
        <title>Complete genome sequence of Dokdonella koreensis DS-123T.</title>
        <authorList>
            <person name="Kim J.F."/>
            <person name="Lee H."/>
            <person name="Kwak M.-J."/>
        </authorList>
    </citation>
    <scope>NUCLEOTIDE SEQUENCE [LARGE SCALE GENOMIC DNA]</scope>
    <source>
        <strain evidence="2 3">DS-123</strain>
    </source>
</reference>
<dbReference type="KEGG" id="dko:I596_501"/>
<evidence type="ECO:0000313" key="3">
    <source>
        <dbReference type="Proteomes" id="UP000076830"/>
    </source>
</evidence>
<dbReference type="PATRIC" id="fig|1300342.3.peg.490"/>
<gene>
    <name evidence="2" type="ORF">I596_501</name>
</gene>
<dbReference type="AlphaFoldDB" id="A0A167GGR7"/>
<sequence>MRKLVVWSALALAAALPVACVTINVYFPAAAAEKAAEQFVGKVFGDVPEGKPVEPEPETKHEPKPPGAMLIDLLIPSAQAQTPDLSIQTPQLQAIQTRMRQRFDGRLAAAFTSGAVGLTRDGQIAIRDAAAVPLAERAALNQAVADDNRDRQAVYREIAVANDHPEWEAQIRETFAKQWLQQARPGWYYQDASGAWKQK</sequence>
<accession>A0A167GGR7</accession>
<name>A0A167GGR7_9GAMM</name>
<organism evidence="2 3">
    <name type="scientific">Dokdonella koreensis DS-123</name>
    <dbReference type="NCBI Taxonomy" id="1300342"/>
    <lineage>
        <taxon>Bacteria</taxon>
        <taxon>Pseudomonadati</taxon>
        <taxon>Pseudomonadota</taxon>
        <taxon>Gammaproteobacteria</taxon>
        <taxon>Lysobacterales</taxon>
        <taxon>Rhodanobacteraceae</taxon>
        <taxon>Dokdonella</taxon>
    </lineage>
</organism>
<evidence type="ECO:0000313" key="2">
    <source>
        <dbReference type="EMBL" id="ANB16538.1"/>
    </source>
</evidence>
<feature type="signal peptide" evidence="1">
    <location>
        <begin position="1"/>
        <end position="31"/>
    </location>
</feature>
<dbReference type="Pfam" id="PF07027">
    <property type="entry name" value="DUF1318"/>
    <property type="match status" value="1"/>
</dbReference>
<dbReference type="InterPro" id="IPR008309">
    <property type="entry name" value="YdbL"/>
</dbReference>
<dbReference type="Proteomes" id="UP000076830">
    <property type="component" value="Chromosome"/>
</dbReference>
<dbReference type="RefSeq" id="WP_067643605.1">
    <property type="nucleotide sequence ID" value="NZ_CP015249.1"/>
</dbReference>
<keyword evidence="3" id="KW-1185">Reference proteome</keyword>
<dbReference type="EMBL" id="CP015249">
    <property type="protein sequence ID" value="ANB16538.1"/>
    <property type="molecule type" value="Genomic_DNA"/>
</dbReference>
<dbReference type="OrthoDB" id="8526313at2"/>
<evidence type="ECO:0008006" key="4">
    <source>
        <dbReference type="Google" id="ProtNLM"/>
    </source>
</evidence>
<protein>
    <recommendedName>
        <fullName evidence="4">DUF1318 domain-containing protein</fullName>
    </recommendedName>
</protein>
<feature type="chain" id="PRO_5007886833" description="DUF1318 domain-containing protein" evidence="1">
    <location>
        <begin position="32"/>
        <end position="199"/>
    </location>
</feature>
<proteinExistence type="predicted"/>